<feature type="transmembrane region" description="Helical" evidence="1">
    <location>
        <begin position="54"/>
        <end position="74"/>
    </location>
</feature>
<dbReference type="PANTHER" id="PTHR37309">
    <property type="entry name" value="SLR0284 PROTEIN"/>
    <property type="match status" value="1"/>
</dbReference>
<organism evidence="2 3">
    <name type="scientific">Fructobacillus apis</name>
    <dbReference type="NCBI Taxonomy" id="2935017"/>
    <lineage>
        <taxon>Bacteria</taxon>
        <taxon>Bacillati</taxon>
        <taxon>Bacillota</taxon>
        <taxon>Bacilli</taxon>
        <taxon>Lactobacillales</taxon>
        <taxon>Lactobacillaceae</taxon>
        <taxon>Fructobacillus</taxon>
    </lineage>
</organism>
<accession>A0ABT0ZQM0</accession>
<keyword evidence="1" id="KW-1133">Transmembrane helix</keyword>
<keyword evidence="1" id="KW-0812">Transmembrane</keyword>
<dbReference type="Pfam" id="PF04020">
    <property type="entry name" value="Phage_holin_4_2"/>
    <property type="match status" value="1"/>
</dbReference>
<evidence type="ECO:0000313" key="3">
    <source>
        <dbReference type="Proteomes" id="UP001523234"/>
    </source>
</evidence>
<feature type="transmembrane region" description="Helical" evidence="1">
    <location>
        <begin position="80"/>
        <end position="107"/>
    </location>
</feature>
<gene>
    <name evidence="2" type="ORF">NFX39_04080</name>
</gene>
<evidence type="ECO:0000313" key="2">
    <source>
        <dbReference type="EMBL" id="MCO0832268.1"/>
    </source>
</evidence>
<evidence type="ECO:0000256" key="1">
    <source>
        <dbReference type="SAM" id="Phobius"/>
    </source>
</evidence>
<dbReference type="PROSITE" id="PS51257">
    <property type="entry name" value="PROKAR_LIPOPROTEIN"/>
    <property type="match status" value="1"/>
</dbReference>
<dbReference type="PANTHER" id="PTHR37309:SF1">
    <property type="entry name" value="SLR0284 PROTEIN"/>
    <property type="match status" value="1"/>
</dbReference>
<comment type="caution">
    <text evidence="2">The sequence shown here is derived from an EMBL/GenBank/DDBJ whole genome shotgun (WGS) entry which is preliminary data.</text>
</comment>
<dbReference type="EMBL" id="JAMWYK010000003">
    <property type="protein sequence ID" value="MCO0832268.1"/>
    <property type="molecule type" value="Genomic_DNA"/>
</dbReference>
<feature type="transmembrane region" description="Helical" evidence="1">
    <location>
        <begin position="31"/>
        <end position="47"/>
    </location>
</feature>
<sequence length="118" mass="12974">MRFLMQAAINMAVFLACALLFPTGFYLDNMLVAAVAAIILALLNGLIKPVLLILSLPLLVISLGSFSLIINAAMLEMTALFVPGFGFASFWWSFVVALILTLANLVFMDQKNIHIRRQ</sequence>
<dbReference type="InterPro" id="IPR007165">
    <property type="entry name" value="Phage_holin_4_2"/>
</dbReference>
<dbReference type="RefSeq" id="WP_252443267.1">
    <property type="nucleotide sequence ID" value="NZ_JAMWYK010000003.1"/>
</dbReference>
<name>A0ABT0ZQM0_9LACO</name>
<dbReference type="Proteomes" id="UP001523234">
    <property type="component" value="Unassembled WGS sequence"/>
</dbReference>
<keyword evidence="1" id="KW-0472">Membrane</keyword>
<feature type="transmembrane region" description="Helical" evidence="1">
    <location>
        <begin position="7"/>
        <end position="25"/>
    </location>
</feature>
<reference evidence="2 3" key="1">
    <citation type="submission" date="2022-06" db="EMBL/GenBank/DDBJ databases">
        <title>Fructobacillus taiwanensis sp. nov., isolated from the honeybee.</title>
        <authorList>
            <person name="Chen Y.-S."/>
            <person name="Wang L.-T."/>
            <person name="Lee Y.-S."/>
            <person name="Chang Y.-C."/>
            <person name="Wu H.-C."/>
            <person name="Liao C.-Y."/>
            <person name="Chen W.-H."/>
            <person name="Deng J.-N."/>
            <person name="Wang Y.-H."/>
        </authorList>
    </citation>
    <scope>NUCLEOTIDE SEQUENCE [LARGE SCALE GENOMIC DNA]</scope>
    <source>
        <strain evidence="2 3">W13</strain>
    </source>
</reference>
<keyword evidence="3" id="KW-1185">Reference proteome</keyword>
<protein>
    <submittedName>
        <fullName evidence="2">Phage holin family protein</fullName>
    </submittedName>
</protein>
<proteinExistence type="predicted"/>